<comment type="caution">
    <text evidence="1">The sequence shown here is derived from an EMBL/GenBank/DDBJ whole genome shotgun (WGS) entry which is preliminary data.</text>
</comment>
<protein>
    <submittedName>
        <fullName evidence="1">DUF1838 family protein</fullName>
    </submittedName>
</protein>
<organism evidence="1 2">
    <name type="scientific">Sphingomonas immobilis</name>
    <dbReference type="NCBI Taxonomy" id="3063997"/>
    <lineage>
        <taxon>Bacteria</taxon>
        <taxon>Pseudomonadati</taxon>
        <taxon>Pseudomonadota</taxon>
        <taxon>Alphaproteobacteria</taxon>
        <taxon>Sphingomonadales</taxon>
        <taxon>Sphingomonadaceae</taxon>
        <taxon>Sphingomonas</taxon>
    </lineage>
</organism>
<sequence length="259" mass="28910">MAPQPYRDFRKLFTSTRDEDVAWWYFGQVYLQLPGRPEQAVVQAETIMLYRTATLSEDSCTIKWWEIGYFRDPVTGEIIDQWLNPITGRTVKAPRSFEEGPATYTVTATDTGVDVTLVQHAAKVDRLAVTLTEQDGMLRIDQEEVKRRGFPLPDGSLPDPDSIDAAPARTVLTMYGRRADLDDAAQVSPEGKGAYTFELASPPAWLGLDEETARGGKAIVRGTMAKAPADAILNPGAWQRFKQIFPNRFAGDVIKPVWE</sequence>
<name>A0ABT9A0P1_9SPHN</name>
<evidence type="ECO:0000313" key="1">
    <source>
        <dbReference type="EMBL" id="MDO7843401.1"/>
    </source>
</evidence>
<accession>A0ABT9A0P1</accession>
<dbReference type="EMBL" id="JAUQSZ010000009">
    <property type="protein sequence ID" value="MDO7843401.1"/>
    <property type="molecule type" value="Genomic_DNA"/>
</dbReference>
<reference evidence="1" key="1">
    <citation type="submission" date="2023-07" db="EMBL/GenBank/DDBJ databases">
        <authorList>
            <person name="Kim M.K."/>
        </authorList>
    </citation>
    <scope>NUCLEOTIDE SEQUENCE</scope>
    <source>
        <strain evidence="1">CA1-15</strain>
    </source>
</reference>
<dbReference type="Pfam" id="PF08894">
    <property type="entry name" value="DUF1838"/>
    <property type="match status" value="1"/>
</dbReference>
<dbReference type="RefSeq" id="WP_304561855.1">
    <property type="nucleotide sequence ID" value="NZ_JAUQSZ010000009.1"/>
</dbReference>
<proteinExistence type="predicted"/>
<dbReference type="InterPro" id="IPR014990">
    <property type="entry name" value="DUF1838"/>
</dbReference>
<gene>
    <name evidence="1" type="ORF">Q5H94_13780</name>
</gene>
<dbReference type="Proteomes" id="UP001176468">
    <property type="component" value="Unassembled WGS sequence"/>
</dbReference>
<keyword evidence="2" id="KW-1185">Reference proteome</keyword>
<evidence type="ECO:0000313" key="2">
    <source>
        <dbReference type="Proteomes" id="UP001176468"/>
    </source>
</evidence>